<feature type="non-terminal residue" evidence="2">
    <location>
        <position position="152"/>
    </location>
</feature>
<gene>
    <name evidence="2" type="ORF">X975_10642</name>
</gene>
<keyword evidence="1" id="KW-0175">Coiled coil</keyword>
<evidence type="ECO:0000313" key="2">
    <source>
        <dbReference type="EMBL" id="KFM77557.1"/>
    </source>
</evidence>
<reference evidence="2 3" key="1">
    <citation type="submission" date="2013-11" db="EMBL/GenBank/DDBJ databases">
        <title>Genome sequencing of Stegodyphus mimosarum.</title>
        <authorList>
            <person name="Bechsgaard J."/>
        </authorList>
    </citation>
    <scope>NUCLEOTIDE SEQUENCE [LARGE SCALE GENOMIC DNA]</scope>
</reference>
<sequence>MSEKSALVSELNILKDNINNEKSNLQNLEQKMVSSNSGKCENPNKYVDSSVNTTLLCLATLCQFTQTSVDCKDASSQINCIEIFKTDISCQTTHEKHSMADKKCQVELVPCLEDSTNITKNESRCTNVEENFNVARANKSLESALNGNGKQM</sequence>
<protein>
    <submittedName>
        <fullName evidence="2">Uncharacterized protein</fullName>
    </submittedName>
</protein>
<accession>A0A087UJL8</accession>
<feature type="coiled-coil region" evidence="1">
    <location>
        <begin position="4"/>
        <end position="31"/>
    </location>
</feature>
<keyword evidence="3" id="KW-1185">Reference proteome</keyword>
<organism evidence="2 3">
    <name type="scientific">Stegodyphus mimosarum</name>
    <name type="common">African social velvet spider</name>
    <dbReference type="NCBI Taxonomy" id="407821"/>
    <lineage>
        <taxon>Eukaryota</taxon>
        <taxon>Metazoa</taxon>
        <taxon>Ecdysozoa</taxon>
        <taxon>Arthropoda</taxon>
        <taxon>Chelicerata</taxon>
        <taxon>Arachnida</taxon>
        <taxon>Araneae</taxon>
        <taxon>Araneomorphae</taxon>
        <taxon>Entelegynae</taxon>
        <taxon>Eresoidea</taxon>
        <taxon>Eresidae</taxon>
        <taxon>Stegodyphus</taxon>
    </lineage>
</organism>
<evidence type="ECO:0000256" key="1">
    <source>
        <dbReference type="SAM" id="Coils"/>
    </source>
</evidence>
<dbReference type="Proteomes" id="UP000054359">
    <property type="component" value="Unassembled WGS sequence"/>
</dbReference>
<evidence type="ECO:0000313" key="3">
    <source>
        <dbReference type="Proteomes" id="UP000054359"/>
    </source>
</evidence>
<name>A0A087UJL8_STEMI</name>
<dbReference type="EMBL" id="KK120117">
    <property type="protein sequence ID" value="KFM77557.1"/>
    <property type="molecule type" value="Genomic_DNA"/>
</dbReference>
<dbReference type="AlphaFoldDB" id="A0A087UJL8"/>
<proteinExistence type="predicted"/>